<accession>A0AAV3SYH8</accession>
<feature type="domain" description="Glycosyltransferase RgtA/B/C/D-like" evidence="2">
    <location>
        <begin position="62"/>
        <end position="192"/>
    </location>
</feature>
<dbReference type="InterPro" id="IPR016950">
    <property type="entry name" value="Manno-Trfase_MA4085_prd"/>
</dbReference>
<proteinExistence type="predicted"/>
<dbReference type="GeneID" id="68572073"/>
<dbReference type="InterPro" id="IPR019962">
    <property type="entry name" value="CHP03663"/>
</dbReference>
<feature type="transmembrane region" description="Helical" evidence="1">
    <location>
        <begin position="358"/>
        <end position="376"/>
    </location>
</feature>
<evidence type="ECO:0000313" key="4">
    <source>
        <dbReference type="Proteomes" id="UP001500194"/>
    </source>
</evidence>
<feature type="transmembrane region" description="Helical" evidence="1">
    <location>
        <begin position="255"/>
        <end position="275"/>
    </location>
</feature>
<evidence type="ECO:0000313" key="3">
    <source>
        <dbReference type="EMBL" id="GAA0647952.1"/>
    </source>
</evidence>
<keyword evidence="1" id="KW-1133">Transmembrane helix</keyword>
<feature type="transmembrane region" description="Helical" evidence="1">
    <location>
        <begin position="322"/>
        <end position="346"/>
    </location>
</feature>
<evidence type="ECO:0000259" key="2">
    <source>
        <dbReference type="Pfam" id="PF13231"/>
    </source>
</evidence>
<dbReference type="NCBIfam" id="TIGR03663">
    <property type="entry name" value="flippase activity-associated protein Agl23"/>
    <property type="match status" value="1"/>
</dbReference>
<feature type="transmembrane region" description="Helical" evidence="1">
    <location>
        <begin position="111"/>
        <end position="129"/>
    </location>
</feature>
<keyword evidence="1" id="KW-0812">Transmembrane</keyword>
<dbReference type="InterPro" id="IPR038731">
    <property type="entry name" value="RgtA/B/C-like"/>
</dbReference>
<dbReference type="Pfam" id="PF13231">
    <property type="entry name" value="PMT_2"/>
    <property type="match status" value="1"/>
</dbReference>
<sequence>MRRFLRRPSRPLPALLAVSALALAVRLYDLGGRVAHQDEARVADWILQYMAMGTWEYRPIIHGPFLPHANGVLFDLLGPSDFVMRLLPAVAGALLPLAALLYRTRLRDDETVALGLLLAANPLLLYYSRFMRNDLMLAAVMFAAVGCFVRAWDTKRLRWLPVAAFLFALGFTMKENGLLYPVAWAGALLLVADSRVVTGDRGWVGRAVAGGRRVYRWLLGLVDVLAGGPREPDHGLAAHVRGGLRAALRNPVVRYVPLAVLLVAEAVLVVVLFYAPKPDLWTALSGGRPLLPVLREATLGVWFEFLGTWGGAEMHAHSTVQFLGHLLEITIVGAPALLPLAVVGFVADRYTGDSPRDLVAFSAYWGFASIFGYAAITDILAGWTAIHAVVPLAVPAAVALAALYRMGREAFATDRPSLAAGVVAALALSALMTGGVAAGASFAYDQSTENPLVQYAQPAGDMKPVLDDIREASQSNDGVDVLFYGDEFHNPTGSHEFTIDDWDDPGDAGGAYPGWFARLPLPWYLNQYDANVTSVQSVAGFPDSPPPVVVTLDRESDDIEDRLDGYARYTFPRYLTSGHGDLAIYVRED</sequence>
<feature type="transmembrane region" description="Helical" evidence="1">
    <location>
        <begin position="82"/>
        <end position="102"/>
    </location>
</feature>
<dbReference type="PIRSF" id="PIRSF030218">
    <property type="entry name" value="Mannosyltr_MA4085_prd"/>
    <property type="match status" value="1"/>
</dbReference>
<comment type="caution">
    <text evidence="3">The sequence shown here is derived from an EMBL/GenBank/DDBJ whole genome shotgun (WGS) entry which is preliminary data.</text>
</comment>
<dbReference type="Proteomes" id="UP001500194">
    <property type="component" value="Unassembled WGS sequence"/>
</dbReference>
<gene>
    <name evidence="3" type="ORF">GCM10009019_08040</name>
</gene>
<dbReference type="EMBL" id="BAAADU010000002">
    <property type="protein sequence ID" value="GAA0647952.1"/>
    <property type="molecule type" value="Genomic_DNA"/>
</dbReference>
<reference evidence="3 4" key="1">
    <citation type="journal article" date="2019" name="Int. J. Syst. Evol. Microbiol.">
        <title>The Global Catalogue of Microorganisms (GCM) 10K type strain sequencing project: providing services to taxonomists for standard genome sequencing and annotation.</title>
        <authorList>
            <consortium name="The Broad Institute Genomics Platform"/>
            <consortium name="The Broad Institute Genome Sequencing Center for Infectious Disease"/>
            <person name="Wu L."/>
            <person name="Ma J."/>
        </authorList>
    </citation>
    <scope>NUCLEOTIDE SEQUENCE [LARGE SCALE GENOMIC DNA]</scope>
    <source>
        <strain evidence="3 4">JCM 16327</strain>
    </source>
</reference>
<name>A0AAV3SYH8_9EURY</name>
<organism evidence="3 4">
    <name type="scientific">Salarchaeum japonicum</name>
    <dbReference type="NCBI Taxonomy" id="555573"/>
    <lineage>
        <taxon>Archaea</taxon>
        <taxon>Methanobacteriati</taxon>
        <taxon>Methanobacteriota</taxon>
        <taxon>Stenosarchaea group</taxon>
        <taxon>Halobacteria</taxon>
        <taxon>Halobacteriales</taxon>
        <taxon>Halobacteriaceae</taxon>
    </lineage>
</organism>
<dbReference type="AlphaFoldDB" id="A0AAV3SYH8"/>
<dbReference type="RefSeq" id="WP_227261489.1">
    <property type="nucleotide sequence ID" value="NZ_BAAADU010000002.1"/>
</dbReference>
<evidence type="ECO:0000256" key="1">
    <source>
        <dbReference type="SAM" id="Phobius"/>
    </source>
</evidence>
<keyword evidence="1" id="KW-0472">Membrane</keyword>
<feature type="transmembrane region" description="Helical" evidence="1">
    <location>
        <begin position="418"/>
        <end position="444"/>
    </location>
</feature>
<feature type="transmembrane region" description="Helical" evidence="1">
    <location>
        <begin position="382"/>
        <end position="406"/>
    </location>
</feature>
<protein>
    <submittedName>
        <fullName evidence="3">TIGR03663 family protein</fullName>
    </submittedName>
</protein>
<dbReference type="PANTHER" id="PTHR41710:SF2">
    <property type="entry name" value="GLYCOSYL TRANSFERASE FAMILY 39_83 DOMAIN-CONTAINING PROTEIN"/>
    <property type="match status" value="1"/>
</dbReference>
<feature type="transmembrane region" description="Helical" evidence="1">
    <location>
        <begin position="135"/>
        <end position="152"/>
    </location>
</feature>
<dbReference type="PANTHER" id="PTHR41710">
    <property type="entry name" value="GLYCOSYL TRANSFERASE, FAMILY 39"/>
    <property type="match status" value="1"/>
</dbReference>
<keyword evidence="4" id="KW-1185">Reference proteome</keyword>